<evidence type="ECO:0000313" key="2">
    <source>
        <dbReference type="Proteomes" id="UP000887566"/>
    </source>
</evidence>
<evidence type="ECO:0000256" key="1">
    <source>
        <dbReference type="SAM" id="MobiDB-lite"/>
    </source>
</evidence>
<reference evidence="3" key="1">
    <citation type="submission" date="2022-11" db="UniProtKB">
        <authorList>
            <consortium name="WormBaseParasite"/>
        </authorList>
    </citation>
    <scope>IDENTIFICATION</scope>
</reference>
<proteinExistence type="predicted"/>
<dbReference type="PANTHER" id="PTHR33936">
    <property type="entry name" value="PROTEIN CBG17840"/>
    <property type="match status" value="1"/>
</dbReference>
<keyword evidence="2" id="KW-1185">Reference proteome</keyword>
<feature type="region of interest" description="Disordered" evidence="1">
    <location>
        <begin position="1"/>
        <end position="36"/>
    </location>
</feature>
<organism evidence="2 3">
    <name type="scientific">Plectus sambesii</name>
    <dbReference type="NCBI Taxonomy" id="2011161"/>
    <lineage>
        <taxon>Eukaryota</taxon>
        <taxon>Metazoa</taxon>
        <taxon>Ecdysozoa</taxon>
        <taxon>Nematoda</taxon>
        <taxon>Chromadorea</taxon>
        <taxon>Plectida</taxon>
        <taxon>Plectina</taxon>
        <taxon>Plectoidea</taxon>
        <taxon>Plectidae</taxon>
        <taxon>Plectus</taxon>
    </lineage>
</organism>
<dbReference type="WBParaSite" id="PSAMB.scaffold8378size6286.g31342.t1">
    <property type="protein sequence ID" value="PSAMB.scaffold8378size6286.g31342.t1"/>
    <property type="gene ID" value="PSAMB.scaffold8378size6286.g31342"/>
</dbReference>
<evidence type="ECO:0000313" key="3">
    <source>
        <dbReference type="WBParaSite" id="PSAMB.scaffold8378size6286.g31342.t1"/>
    </source>
</evidence>
<sequence length="176" mass="19955">MSAHSQALINITEDGASVDDDLTDNNEEEAVSSARQHATYIPLDPNDASSRGYCSICGPDKDNVEVVRKFSSVTPTKGELKKRRDRIFKTRQSFNQHRRQMHGTKAQKDTKLICPADNCKQECSSYNALIEHLNVTHRILCYSESRRFANIQKFDAWIQQLEFDSKCSFVSDGGIH</sequence>
<dbReference type="AlphaFoldDB" id="A0A914XHL9"/>
<feature type="compositionally biased region" description="Acidic residues" evidence="1">
    <location>
        <begin position="16"/>
        <end position="30"/>
    </location>
</feature>
<protein>
    <submittedName>
        <fullName evidence="3">C2H2-type domain-containing protein</fullName>
    </submittedName>
</protein>
<dbReference type="Proteomes" id="UP000887566">
    <property type="component" value="Unplaced"/>
</dbReference>
<accession>A0A914XHL9</accession>
<name>A0A914XHL9_9BILA</name>
<dbReference type="PANTHER" id="PTHR33936:SF25">
    <property type="entry name" value="C2H2-TYPE DOMAIN-CONTAINING PROTEIN"/>
    <property type="match status" value="1"/>
</dbReference>
<dbReference type="InterPro" id="IPR052797">
    <property type="entry name" value="RegFact_GeneExpr_CellDeath"/>
</dbReference>